<comment type="caution">
    <text evidence="1">The sequence shown here is derived from an EMBL/GenBank/DDBJ whole genome shotgun (WGS) entry which is preliminary data.</text>
</comment>
<protein>
    <submittedName>
        <fullName evidence="1">Uncharacterized protein</fullName>
    </submittedName>
</protein>
<reference evidence="1" key="2">
    <citation type="submission" date="2023-05" db="EMBL/GenBank/DDBJ databases">
        <authorList>
            <consortium name="Lawrence Berkeley National Laboratory"/>
            <person name="Steindorff A."/>
            <person name="Hensen N."/>
            <person name="Bonometti L."/>
            <person name="Westerberg I."/>
            <person name="Brannstrom I.O."/>
            <person name="Guillou S."/>
            <person name="Cros-Aarteil S."/>
            <person name="Calhoun S."/>
            <person name="Haridas S."/>
            <person name="Kuo A."/>
            <person name="Mondo S."/>
            <person name="Pangilinan J."/>
            <person name="Riley R."/>
            <person name="Labutti K."/>
            <person name="Andreopoulos B."/>
            <person name="Lipzen A."/>
            <person name="Chen C."/>
            <person name="Yanf M."/>
            <person name="Daum C."/>
            <person name="Ng V."/>
            <person name="Clum A."/>
            <person name="Ohm R."/>
            <person name="Martin F."/>
            <person name="Silar P."/>
            <person name="Natvig D."/>
            <person name="Lalanne C."/>
            <person name="Gautier V."/>
            <person name="Ament-Velasquez S.L."/>
            <person name="Kruys A."/>
            <person name="Hutchinson M.I."/>
            <person name="Powell A.J."/>
            <person name="Barry K."/>
            <person name="Miller A.N."/>
            <person name="Grigoriev I.V."/>
            <person name="Debuchy R."/>
            <person name="Gladieux P."/>
            <person name="Thoren M.H."/>
            <person name="Johannesson H."/>
        </authorList>
    </citation>
    <scope>NUCLEOTIDE SEQUENCE</scope>
    <source>
        <strain evidence="1">CBS 731.68</strain>
    </source>
</reference>
<dbReference type="Proteomes" id="UP001302602">
    <property type="component" value="Unassembled WGS sequence"/>
</dbReference>
<dbReference type="GeneID" id="87830585"/>
<evidence type="ECO:0000313" key="1">
    <source>
        <dbReference type="EMBL" id="KAK4119721.1"/>
    </source>
</evidence>
<reference evidence="1" key="1">
    <citation type="journal article" date="2023" name="Mol. Phylogenet. Evol.">
        <title>Genome-scale phylogeny and comparative genomics of the fungal order Sordariales.</title>
        <authorList>
            <person name="Hensen N."/>
            <person name="Bonometti L."/>
            <person name="Westerberg I."/>
            <person name="Brannstrom I.O."/>
            <person name="Guillou S."/>
            <person name="Cros-Aarteil S."/>
            <person name="Calhoun S."/>
            <person name="Haridas S."/>
            <person name="Kuo A."/>
            <person name="Mondo S."/>
            <person name="Pangilinan J."/>
            <person name="Riley R."/>
            <person name="LaButti K."/>
            <person name="Andreopoulos B."/>
            <person name="Lipzen A."/>
            <person name="Chen C."/>
            <person name="Yan M."/>
            <person name="Daum C."/>
            <person name="Ng V."/>
            <person name="Clum A."/>
            <person name="Steindorff A."/>
            <person name="Ohm R.A."/>
            <person name="Martin F."/>
            <person name="Silar P."/>
            <person name="Natvig D.O."/>
            <person name="Lalanne C."/>
            <person name="Gautier V."/>
            <person name="Ament-Velasquez S.L."/>
            <person name="Kruys A."/>
            <person name="Hutchinson M.I."/>
            <person name="Powell A.J."/>
            <person name="Barry K."/>
            <person name="Miller A.N."/>
            <person name="Grigoriev I.V."/>
            <person name="Debuchy R."/>
            <person name="Gladieux P."/>
            <person name="Hiltunen Thoren M."/>
            <person name="Johannesson H."/>
        </authorList>
    </citation>
    <scope>NUCLEOTIDE SEQUENCE</scope>
    <source>
        <strain evidence="1">CBS 731.68</strain>
    </source>
</reference>
<dbReference type="RefSeq" id="XP_062643494.1">
    <property type="nucleotide sequence ID" value="XM_062793816.1"/>
</dbReference>
<dbReference type="EMBL" id="MU853245">
    <property type="protein sequence ID" value="KAK4119721.1"/>
    <property type="molecule type" value="Genomic_DNA"/>
</dbReference>
<accession>A0AAN6YZC2</accession>
<gene>
    <name evidence="1" type="ORF">N657DRAFT_649871</name>
</gene>
<evidence type="ECO:0000313" key="2">
    <source>
        <dbReference type="Proteomes" id="UP001302602"/>
    </source>
</evidence>
<organism evidence="1 2">
    <name type="scientific">Parathielavia appendiculata</name>
    <dbReference type="NCBI Taxonomy" id="2587402"/>
    <lineage>
        <taxon>Eukaryota</taxon>
        <taxon>Fungi</taxon>
        <taxon>Dikarya</taxon>
        <taxon>Ascomycota</taxon>
        <taxon>Pezizomycotina</taxon>
        <taxon>Sordariomycetes</taxon>
        <taxon>Sordariomycetidae</taxon>
        <taxon>Sordariales</taxon>
        <taxon>Chaetomiaceae</taxon>
        <taxon>Parathielavia</taxon>
    </lineage>
</organism>
<proteinExistence type="predicted"/>
<name>A0AAN6YZC2_9PEZI</name>
<keyword evidence="2" id="KW-1185">Reference proteome</keyword>
<sequence length="106" mass="11274">MHFEVYSAVVDPLVPLHVYTGGLLPPAPPALPRWAVDAALRRFGTVVGAGPLVVPEVRPSAAAAANAVQMAVPSPLGIWAWLQPSEIEAIDDLRHGRKEEEGMTGF</sequence>
<dbReference type="AlphaFoldDB" id="A0AAN6YZC2"/>